<evidence type="ECO:0000256" key="9">
    <source>
        <dbReference type="ARBA" id="ARBA00022692"/>
    </source>
</evidence>
<comment type="pathway">
    <text evidence="2">Lipid metabolism; sphingolipid metabolism.</text>
</comment>
<dbReference type="GO" id="GO:0008168">
    <property type="term" value="F:methyltransferase activity"/>
    <property type="evidence" value="ECO:0007669"/>
    <property type="project" value="UniProtKB-KW"/>
</dbReference>
<comment type="caution">
    <text evidence="15">The sequence shown here is derived from an EMBL/GenBank/DDBJ whole genome shotgun (WGS) entry which is preliminary data.</text>
</comment>
<keyword evidence="10" id="KW-0746">Sphingolipid metabolism</keyword>
<sequence length="161" mass="18287">MAPELFKYIFANLLPEVIVHSQSQAEEQIRDHYHLQVHCIHSVFVGGDGFYEWFLGPRMIYTSGVILDAEKHASLEELQDNILRFVCSKLNFKPEDRLLDVGCGWGTLATYAAKNYDCDVTSITLGKNQTKFGNERIKFNGVTPDKARILCMDYREIPGGP</sequence>
<evidence type="ECO:0000256" key="5">
    <source>
        <dbReference type="ARBA" id="ARBA00022516"/>
    </source>
</evidence>
<name>A0A1J8Q4J2_9AGAM</name>
<keyword evidence="16" id="KW-1185">Reference proteome</keyword>
<dbReference type="InterPro" id="IPR029063">
    <property type="entry name" value="SAM-dependent_MTases_sf"/>
</dbReference>
<protein>
    <recommendedName>
        <fullName evidence="14">sphingolipid C(9)-methyltransferase</fullName>
        <ecNumber evidence="14">2.1.1.317</ecNumber>
    </recommendedName>
</protein>
<dbReference type="PANTHER" id="PTHR45197">
    <property type="entry name" value="SYNTHASE, PUTATIVE (AFU_ORTHOLOGUE AFUA_7G04190)-RELATED"/>
    <property type="match status" value="1"/>
</dbReference>
<dbReference type="EMBL" id="LVVM01003035">
    <property type="protein sequence ID" value="OJA15575.1"/>
    <property type="molecule type" value="Genomic_DNA"/>
</dbReference>
<dbReference type="OrthoDB" id="412182at2759"/>
<evidence type="ECO:0000256" key="6">
    <source>
        <dbReference type="ARBA" id="ARBA00022603"/>
    </source>
</evidence>
<dbReference type="PANTHER" id="PTHR45197:SF1">
    <property type="entry name" value="SPHINGOLIPID C9-METHYLTRANSFERASE A-RELATED"/>
    <property type="match status" value="1"/>
</dbReference>
<evidence type="ECO:0000256" key="1">
    <source>
        <dbReference type="ARBA" id="ARBA00004141"/>
    </source>
</evidence>
<organism evidence="15 16">
    <name type="scientific">Rhizopogon vesiculosus</name>
    <dbReference type="NCBI Taxonomy" id="180088"/>
    <lineage>
        <taxon>Eukaryota</taxon>
        <taxon>Fungi</taxon>
        <taxon>Dikarya</taxon>
        <taxon>Basidiomycota</taxon>
        <taxon>Agaricomycotina</taxon>
        <taxon>Agaricomycetes</taxon>
        <taxon>Agaricomycetidae</taxon>
        <taxon>Boletales</taxon>
        <taxon>Suillineae</taxon>
        <taxon>Rhizopogonaceae</taxon>
        <taxon>Rhizopogon</taxon>
    </lineage>
</organism>
<keyword evidence="11" id="KW-1133">Transmembrane helix</keyword>
<keyword evidence="6" id="KW-0489">Methyltransferase</keyword>
<evidence type="ECO:0000256" key="13">
    <source>
        <dbReference type="ARBA" id="ARBA00023136"/>
    </source>
</evidence>
<evidence type="ECO:0000256" key="3">
    <source>
        <dbReference type="ARBA" id="ARBA00004991"/>
    </source>
</evidence>
<comment type="pathway">
    <text evidence="3">Sphingolipid metabolism.</text>
</comment>
<dbReference type="Gene3D" id="3.40.50.150">
    <property type="entry name" value="Vaccinia Virus protein VP39"/>
    <property type="match status" value="1"/>
</dbReference>
<dbReference type="SUPFAM" id="SSF53335">
    <property type="entry name" value="S-adenosyl-L-methionine-dependent methyltransferases"/>
    <property type="match status" value="1"/>
</dbReference>
<evidence type="ECO:0000256" key="14">
    <source>
        <dbReference type="ARBA" id="ARBA00039020"/>
    </source>
</evidence>
<keyword evidence="12" id="KW-0443">Lipid metabolism</keyword>
<evidence type="ECO:0000313" key="16">
    <source>
        <dbReference type="Proteomes" id="UP000183567"/>
    </source>
</evidence>
<evidence type="ECO:0000256" key="11">
    <source>
        <dbReference type="ARBA" id="ARBA00022989"/>
    </source>
</evidence>
<dbReference type="GO" id="GO:0032259">
    <property type="term" value="P:methylation"/>
    <property type="evidence" value="ECO:0007669"/>
    <property type="project" value="UniProtKB-KW"/>
</dbReference>
<keyword evidence="13" id="KW-0472">Membrane</keyword>
<evidence type="ECO:0000256" key="2">
    <source>
        <dbReference type="ARBA" id="ARBA00004760"/>
    </source>
</evidence>
<dbReference type="InterPro" id="IPR052290">
    <property type="entry name" value="Sphingo_C9-MT"/>
</dbReference>
<dbReference type="GO" id="GO:0006665">
    <property type="term" value="P:sphingolipid metabolic process"/>
    <property type="evidence" value="ECO:0007669"/>
    <property type="project" value="UniProtKB-KW"/>
</dbReference>
<accession>A0A1J8Q4J2</accession>
<dbReference type="AlphaFoldDB" id="A0A1J8Q4J2"/>
<dbReference type="STRING" id="180088.A0A1J8Q4J2"/>
<evidence type="ECO:0000256" key="8">
    <source>
        <dbReference type="ARBA" id="ARBA00022691"/>
    </source>
</evidence>
<dbReference type="CDD" id="cd02440">
    <property type="entry name" value="AdoMet_MTases"/>
    <property type="match status" value="1"/>
</dbReference>
<keyword evidence="9" id="KW-0812">Transmembrane</keyword>
<comment type="similarity">
    <text evidence="4">Belongs to the CFA/CMAS family.</text>
</comment>
<keyword evidence="7" id="KW-0808">Transferase</keyword>
<reference evidence="15 16" key="1">
    <citation type="submission" date="2016-03" db="EMBL/GenBank/DDBJ databases">
        <title>Comparative genomics of the ectomycorrhizal sister species Rhizopogon vinicolor and Rhizopogon vesiculosus (Basidiomycota: Boletales) reveals a divergence of the mating type B locus.</title>
        <authorList>
            <person name="Mujic A.B."/>
            <person name="Kuo A."/>
            <person name="Tritt A."/>
            <person name="Lipzen A."/>
            <person name="Chen C."/>
            <person name="Johnson J."/>
            <person name="Sharma A."/>
            <person name="Barry K."/>
            <person name="Grigoriev I.V."/>
            <person name="Spatafora J.W."/>
        </authorList>
    </citation>
    <scope>NUCLEOTIDE SEQUENCE [LARGE SCALE GENOMIC DNA]</scope>
    <source>
        <strain evidence="15 16">AM-OR11-056</strain>
    </source>
</reference>
<keyword evidence="8" id="KW-0949">S-adenosyl-L-methionine</keyword>
<evidence type="ECO:0000256" key="10">
    <source>
        <dbReference type="ARBA" id="ARBA00022919"/>
    </source>
</evidence>
<comment type="subcellular location">
    <subcellularLocation>
        <location evidence="1">Membrane</location>
        <topology evidence="1">Multi-pass membrane protein</topology>
    </subcellularLocation>
</comment>
<evidence type="ECO:0000256" key="12">
    <source>
        <dbReference type="ARBA" id="ARBA00023098"/>
    </source>
</evidence>
<dbReference type="GO" id="GO:0016020">
    <property type="term" value="C:membrane"/>
    <property type="evidence" value="ECO:0007669"/>
    <property type="project" value="UniProtKB-SubCell"/>
</dbReference>
<dbReference type="EC" id="2.1.1.317" evidence="14"/>
<evidence type="ECO:0000313" key="15">
    <source>
        <dbReference type="EMBL" id="OJA15575.1"/>
    </source>
</evidence>
<gene>
    <name evidence="15" type="ORF">AZE42_09007</name>
</gene>
<proteinExistence type="inferred from homology"/>
<evidence type="ECO:0000256" key="7">
    <source>
        <dbReference type="ARBA" id="ARBA00022679"/>
    </source>
</evidence>
<evidence type="ECO:0000256" key="4">
    <source>
        <dbReference type="ARBA" id="ARBA00010815"/>
    </source>
</evidence>
<dbReference type="Proteomes" id="UP000183567">
    <property type="component" value="Unassembled WGS sequence"/>
</dbReference>
<feature type="non-terminal residue" evidence="15">
    <location>
        <position position="161"/>
    </location>
</feature>
<dbReference type="Pfam" id="PF02353">
    <property type="entry name" value="CMAS"/>
    <property type="match status" value="1"/>
</dbReference>
<keyword evidence="5" id="KW-0444">Lipid biosynthesis</keyword>